<reference evidence="1" key="1">
    <citation type="journal article" date="2014" name="Front. Microbiol.">
        <title>High frequency of phylogenetically diverse reductive dehalogenase-homologous genes in deep subseafloor sedimentary metagenomes.</title>
        <authorList>
            <person name="Kawai M."/>
            <person name="Futagami T."/>
            <person name="Toyoda A."/>
            <person name="Takaki Y."/>
            <person name="Nishi S."/>
            <person name="Hori S."/>
            <person name="Arai W."/>
            <person name="Tsubouchi T."/>
            <person name="Morono Y."/>
            <person name="Uchiyama I."/>
            <person name="Ito T."/>
            <person name="Fujiyama A."/>
            <person name="Inagaki F."/>
            <person name="Takami H."/>
        </authorList>
    </citation>
    <scope>NUCLEOTIDE SEQUENCE</scope>
    <source>
        <strain evidence="1">Expedition CK06-06</strain>
    </source>
</reference>
<evidence type="ECO:0000313" key="1">
    <source>
        <dbReference type="EMBL" id="GAG60156.1"/>
    </source>
</evidence>
<organism evidence="1">
    <name type="scientific">marine sediment metagenome</name>
    <dbReference type="NCBI Taxonomy" id="412755"/>
    <lineage>
        <taxon>unclassified sequences</taxon>
        <taxon>metagenomes</taxon>
        <taxon>ecological metagenomes</taxon>
    </lineage>
</organism>
<sequence length="211" mass="24308">MEIQEKYNFGGWKNCIRMTNGEVEIVVTTDVGPRIVRFGFVGDQNLFREFKQQQGKTGGDKWLIYGGHRLWHAPEEKLRTYFPDNNPVDYNWNGKTLKLIQSIEATTGIQKEMEINLGSNNNNVRILHRLINKNLWGIEMAPWALSVMAQGGRAIIPQEPYGSGEENLLPVRSLVLWPYTEMKDPRFIWGTKFIQVKQNPDAKTLTCIIIE</sequence>
<proteinExistence type="predicted"/>
<accession>X1AJJ2</accession>
<dbReference type="AlphaFoldDB" id="X1AJJ2"/>
<gene>
    <name evidence="1" type="ORF">S01H4_09939</name>
</gene>
<protein>
    <submittedName>
        <fullName evidence="1">Uncharacterized protein</fullName>
    </submittedName>
</protein>
<dbReference type="EMBL" id="BART01003699">
    <property type="protein sequence ID" value="GAG60156.1"/>
    <property type="molecule type" value="Genomic_DNA"/>
</dbReference>
<comment type="caution">
    <text evidence="1">The sequence shown here is derived from an EMBL/GenBank/DDBJ whole genome shotgun (WGS) entry which is preliminary data.</text>
</comment>
<name>X1AJJ2_9ZZZZ</name>